<keyword evidence="7" id="KW-1185">Reference proteome</keyword>
<evidence type="ECO:0000313" key="7">
    <source>
        <dbReference type="Proteomes" id="UP000184603"/>
    </source>
</evidence>
<evidence type="ECO:0000313" key="6">
    <source>
        <dbReference type="EMBL" id="SHO46837.1"/>
    </source>
</evidence>
<dbReference type="Proteomes" id="UP000184603">
    <property type="component" value="Unassembled WGS sequence"/>
</dbReference>
<reference evidence="6 7" key="1">
    <citation type="submission" date="2016-12" db="EMBL/GenBank/DDBJ databases">
        <authorList>
            <person name="Song W.-J."/>
            <person name="Kurnit D.M."/>
        </authorList>
    </citation>
    <scope>NUCLEOTIDE SEQUENCE [LARGE SCALE GENOMIC DNA]</scope>
    <source>
        <strain evidence="6 7">DSM 18488</strain>
    </source>
</reference>
<dbReference type="Gene3D" id="2.40.128.200">
    <property type="match status" value="1"/>
</dbReference>
<name>A0A1M7Y3S8_9BACT</name>
<dbReference type="AlphaFoldDB" id="A0A1M7Y3S8"/>
<dbReference type="EMBL" id="FRFE01000006">
    <property type="protein sequence ID" value="SHO46837.1"/>
    <property type="molecule type" value="Genomic_DNA"/>
</dbReference>
<keyword evidence="1" id="KW-0732">Signal</keyword>
<evidence type="ECO:0000256" key="2">
    <source>
        <dbReference type="ARBA" id="ARBA00023136"/>
    </source>
</evidence>
<dbReference type="InterPro" id="IPR018660">
    <property type="entry name" value="MliC"/>
</dbReference>
<sequence length="228" mass="25922">MRLLLTTPPIVFWSLVILSLPSCSTQHQNPALQPSSPDSSVITQQTYYYNCPGSPDIPVSIKDDVAWIFLPGKTINLPHVRSGSGAKYSDGINTFWSKGEEAYFQTETGKIPNCRNNRRLAIWEHAKLTGVDFRAVGNEPGWMLELRPYYINYMGDYGETRQTFVRPEPESDREERQTVFRVDNGSDRMTIILKGKECFDTMSGEKYETTVIIRQYGNRLQGCGKALH</sequence>
<organism evidence="6 7">
    <name type="scientific">Desulfopila aestuarii DSM 18488</name>
    <dbReference type="NCBI Taxonomy" id="1121416"/>
    <lineage>
        <taxon>Bacteria</taxon>
        <taxon>Pseudomonadati</taxon>
        <taxon>Thermodesulfobacteriota</taxon>
        <taxon>Desulfobulbia</taxon>
        <taxon>Desulfobulbales</taxon>
        <taxon>Desulfocapsaceae</taxon>
        <taxon>Desulfopila</taxon>
    </lineage>
</organism>
<protein>
    <submittedName>
        <fullName evidence="6">Membrane-bound lysozyme-inhibitor of c-type lysozyme</fullName>
    </submittedName>
</protein>
<dbReference type="SUPFAM" id="SSF141488">
    <property type="entry name" value="YdhA-like"/>
    <property type="match status" value="1"/>
</dbReference>
<dbReference type="RefSeq" id="WP_073612975.1">
    <property type="nucleotide sequence ID" value="NZ_FRFE01000006.1"/>
</dbReference>
<proteinExistence type="predicted"/>
<dbReference type="InterPro" id="IPR036328">
    <property type="entry name" value="MliC_sf"/>
</dbReference>
<evidence type="ECO:0000256" key="4">
    <source>
        <dbReference type="ARBA" id="ARBA00023288"/>
    </source>
</evidence>
<evidence type="ECO:0000259" key="5">
    <source>
        <dbReference type="Pfam" id="PF09864"/>
    </source>
</evidence>
<feature type="domain" description="C-type lysozyme inhibitor" evidence="5">
    <location>
        <begin position="49"/>
        <end position="109"/>
    </location>
</feature>
<dbReference type="Pfam" id="PF09864">
    <property type="entry name" value="MliC"/>
    <property type="match status" value="1"/>
</dbReference>
<keyword evidence="3" id="KW-0564">Palmitate</keyword>
<accession>A0A1M7Y3S8</accession>
<gene>
    <name evidence="6" type="ORF">SAMN02745220_01659</name>
</gene>
<keyword evidence="4" id="KW-0449">Lipoprotein</keyword>
<dbReference type="STRING" id="1121416.SAMN02745220_01659"/>
<evidence type="ECO:0000256" key="1">
    <source>
        <dbReference type="ARBA" id="ARBA00022729"/>
    </source>
</evidence>
<evidence type="ECO:0000256" key="3">
    <source>
        <dbReference type="ARBA" id="ARBA00023139"/>
    </source>
</evidence>
<keyword evidence="2" id="KW-0472">Membrane</keyword>
<dbReference type="OrthoDB" id="5489750at2"/>